<dbReference type="InterPro" id="IPR011257">
    <property type="entry name" value="DNA_glycosylase"/>
</dbReference>
<proteinExistence type="predicted"/>
<name>A0A835L7B5_SPOEX</name>
<protein>
    <submittedName>
        <fullName evidence="3">Uncharacterized protein</fullName>
    </submittedName>
</protein>
<evidence type="ECO:0000256" key="2">
    <source>
        <dbReference type="ARBA" id="ARBA00023242"/>
    </source>
</evidence>
<accession>A0A835L7B5</accession>
<evidence type="ECO:0000313" key="4">
    <source>
        <dbReference type="Proteomes" id="UP000648187"/>
    </source>
</evidence>
<evidence type="ECO:0000256" key="1">
    <source>
        <dbReference type="ARBA" id="ARBA00004123"/>
    </source>
</evidence>
<comment type="caution">
    <text evidence="3">The sequence shown here is derived from an EMBL/GenBank/DDBJ whole genome shotgun (WGS) entry which is preliminary data.</text>
</comment>
<dbReference type="PANTHER" id="PTHR15074">
    <property type="entry name" value="METHYL-CPG-BINDING PROTEIN"/>
    <property type="match status" value="1"/>
</dbReference>
<dbReference type="InterPro" id="IPR045138">
    <property type="entry name" value="MeCP2/MBD4"/>
</dbReference>
<dbReference type="GO" id="GO:0003824">
    <property type="term" value="F:catalytic activity"/>
    <property type="evidence" value="ECO:0007669"/>
    <property type="project" value="InterPro"/>
</dbReference>
<comment type="subcellular location">
    <subcellularLocation>
        <location evidence="1">Nucleus</location>
    </subcellularLocation>
</comment>
<gene>
    <name evidence="3" type="ORF">HW555_005538</name>
</gene>
<dbReference type="EMBL" id="JACKWZ010000073">
    <property type="protein sequence ID" value="KAF9417322.1"/>
    <property type="molecule type" value="Genomic_DNA"/>
</dbReference>
<dbReference type="AlphaFoldDB" id="A0A835L7B5"/>
<keyword evidence="4" id="KW-1185">Reference proteome</keyword>
<dbReference type="SUPFAM" id="SSF48150">
    <property type="entry name" value="DNA-glycosylase"/>
    <property type="match status" value="1"/>
</dbReference>
<dbReference type="Gene3D" id="1.10.340.30">
    <property type="entry name" value="Hypothetical protein, domain 2"/>
    <property type="match status" value="1"/>
</dbReference>
<dbReference type="Proteomes" id="UP000648187">
    <property type="component" value="Unassembled WGS sequence"/>
</dbReference>
<keyword evidence="2" id="KW-0539">Nucleus</keyword>
<organism evidence="3 4">
    <name type="scientific">Spodoptera exigua</name>
    <name type="common">Beet armyworm</name>
    <name type="synonym">Noctua fulgens</name>
    <dbReference type="NCBI Taxonomy" id="7107"/>
    <lineage>
        <taxon>Eukaryota</taxon>
        <taxon>Metazoa</taxon>
        <taxon>Ecdysozoa</taxon>
        <taxon>Arthropoda</taxon>
        <taxon>Hexapoda</taxon>
        <taxon>Insecta</taxon>
        <taxon>Pterygota</taxon>
        <taxon>Neoptera</taxon>
        <taxon>Endopterygota</taxon>
        <taxon>Lepidoptera</taxon>
        <taxon>Glossata</taxon>
        <taxon>Ditrysia</taxon>
        <taxon>Noctuoidea</taxon>
        <taxon>Noctuidae</taxon>
        <taxon>Amphipyrinae</taxon>
        <taxon>Spodoptera</taxon>
    </lineage>
</organism>
<reference evidence="3" key="1">
    <citation type="submission" date="2020-08" db="EMBL/GenBank/DDBJ databases">
        <title>Spodoptera exigua strain:BAW_Kor-Di-RS1 Genome sequencing and assembly.</title>
        <authorList>
            <person name="Kim J."/>
            <person name="Nam H.Y."/>
            <person name="Kwon M."/>
            <person name="Choi J.H."/>
            <person name="Cho S.R."/>
            <person name="Kim G.-H."/>
        </authorList>
    </citation>
    <scope>NUCLEOTIDE SEQUENCE</scope>
    <source>
        <strain evidence="3">BAW_Kor-Di-RS1</strain>
        <tissue evidence="3">Whole-body</tissue>
    </source>
</reference>
<dbReference type="GO" id="GO:0005634">
    <property type="term" value="C:nucleus"/>
    <property type="evidence" value="ECO:0007669"/>
    <property type="project" value="UniProtKB-SubCell"/>
</dbReference>
<evidence type="ECO:0000313" key="3">
    <source>
        <dbReference type="EMBL" id="KAF9417322.1"/>
    </source>
</evidence>
<dbReference type="PANTHER" id="PTHR15074:SF0">
    <property type="entry name" value="METHYL-CPG-BINDING DOMAIN PROTEIN 4-LIKE PROTEIN"/>
    <property type="match status" value="1"/>
</dbReference>
<sequence>MENTDCISRFFNVEENTTMNVIPRILPRAFSPSKTLDSSQDLSQASIESEELSLSQLTIEEQEPLDIQPFFNITPRPMPISPHYVIEEEFASNPWAMLIATIFLTKTSGKTARPYIKTFFAEYPTPYHVLSDTPLSLERFFDNLGLRKRGHMIWKLSYQFVSSKWRRASDLCGIGKYGEDAYRIFCLGHTDVDPTDRYLKLYLDWLCGHTEFLEESGAVDSEYLIEDPIMKYYRITLRDGNSISVL</sequence>
<dbReference type="GO" id="GO:0003677">
    <property type="term" value="F:DNA binding"/>
    <property type="evidence" value="ECO:0007669"/>
    <property type="project" value="InterPro"/>
</dbReference>
<dbReference type="GO" id="GO:0006281">
    <property type="term" value="P:DNA repair"/>
    <property type="evidence" value="ECO:0007669"/>
    <property type="project" value="InterPro"/>
</dbReference>